<name>A0A0M3JCN2_ANISI</name>
<accession>A0A0M3JCN2</accession>
<dbReference type="OrthoDB" id="5863680at2759"/>
<dbReference type="PANTHER" id="PTHR24413">
    <property type="entry name" value="SPECKLE-TYPE POZ PROTEIN"/>
    <property type="match status" value="1"/>
</dbReference>
<dbReference type="Pfam" id="PF00651">
    <property type="entry name" value="BTB"/>
    <property type="match status" value="1"/>
</dbReference>
<dbReference type="Gene3D" id="3.30.710.10">
    <property type="entry name" value="Potassium Channel Kv1.1, Chain A"/>
    <property type="match status" value="1"/>
</dbReference>
<evidence type="ECO:0000313" key="4">
    <source>
        <dbReference type="WBParaSite" id="ASIM_0000536501-mRNA-1"/>
    </source>
</evidence>
<dbReference type="WBParaSite" id="ASIM_0000536501-mRNA-1">
    <property type="protein sequence ID" value="ASIM_0000536501-mRNA-1"/>
    <property type="gene ID" value="ASIM_0000536501"/>
</dbReference>
<dbReference type="InterPro" id="IPR011333">
    <property type="entry name" value="SKP1/BTB/POZ_sf"/>
</dbReference>
<protein>
    <submittedName>
        <fullName evidence="4">Protein roadkill (inferred by orthology to a D. melanogaster protein)</fullName>
    </submittedName>
</protein>
<sequence>MLEYMYCGSTVNIENIVESVLALSEKYAIKPLKEFCSNCLASKINTNNLGKTAVIAEFYSLTPLIERCARYLSDNHSSVVGSKGWQELKKHNPGLVIRLLELSK</sequence>
<reference evidence="4" key="1">
    <citation type="submission" date="2017-02" db="UniProtKB">
        <authorList>
            <consortium name="WormBaseParasite"/>
        </authorList>
    </citation>
    <scope>IDENTIFICATION</scope>
</reference>
<gene>
    <name evidence="2" type="ORF">ASIM_LOCUS5165</name>
</gene>
<dbReference type="Proteomes" id="UP000267096">
    <property type="component" value="Unassembled WGS sequence"/>
</dbReference>
<reference evidence="2 3" key="2">
    <citation type="submission" date="2018-11" db="EMBL/GenBank/DDBJ databases">
        <authorList>
            <consortium name="Pathogen Informatics"/>
        </authorList>
    </citation>
    <scope>NUCLEOTIDE SEQUENCE [LARGE SCALE GENOMIC DNA]</scope>
</reference>
<dbReference type="Gene3D" id="1.25.40.420">
    <property type="match status" value="1"/>
</dbReference>
<evidence type="ECO:0000259" key="1">
    <source>
        <dbReference type="Pfam" id="PF00651"/>
    </source>
</evidence>
<dbReference type="AlphaFoldDB" id="A0A0M3JCN2"/>
<dbReference type="InterPro" id="IPR000210">
    <property type="entry name" value="BTB/POZ_dom"/>
</dbReference>
<feature type="domain" description="BTB" evidence="1">
    <location>
        <begin position="1"/>
        <end position="41"/>
    </location>
</feature>
<evidence type="ECO:0000313" key="3">
    <source>
        <dbReference type="Proteomes" id="UP000267096"/>
    </source>
</evidence>
<keyword evidence="3" id="KW-1185">Reference proteome</keyword>
<evidence type="ECO:0000313" key="2">
    <source>
        <dbReference type="EMBL" id="VDK25099.1"/>
    </source>
</evidence>
<dbReference type="EMBL" id="UYRR01009802">
    <property type="protein sequence ID" value="VDK25099.1"/>
    <property type="molecule type" value="Genomic_DNA"/>
</dbReference>
<organism evidence="4">
    <name type="scientific">Anisakis simplex</name>
    <name type="common">Herring worm</name>
    <dbReference type="NCBI Taxonomy" id="6269"/>
    <lineage>
        <taxon>Eukaryota</taxon>
        <taxon>Metazoa</taxon>
        <taxon>Ecdysozoa</taxon>
        <taxon>Nematoda</taxon>
        <taxon>Chromadorea</taxon>
        <taxon>Rhabditida</taxon>
        <taxon>Spirurina</taxon>
        <taxon>Ascaridomorpha</taxon>
        <taxon>Ascaridoidea</taxon>
        <taxon>Anisakidae</taxon>
        <taxon>Anisakis</taxon>
        <taxon>Anisakis simplex complex</taxon>
    </lineage>
</organism>
<proteinExistence type="predicted"/>